<evidence type="ECO:0000256" key="5">
    <source>
        <dbReference type="SAM" id="SignalP"/>
    </source>
</evidence>
<feature type="domain" description="Peptidase S33 tripeptidyl aminopeptidase-like C-terminal" evidence="7">
    <location>
        <begin position="446"/>
        <end position="540"/>
    </location>
</feature>
<feature type="chain" id="PRO_5045221242" evidence="5">
    <location>
        <begin position="27"/>
        <end position="563"/>
    </location>
</feature>
<comment type="caution">
    <text evidence="8">The sequence shown here is derived from an EMBL/GenBank/DDBJ whole genome shotgun (WGS) entry which is preliminary data.</text>
</comment>
<evidence type="ECO:0000259" key="6">
    <source>
        <dbReference type="Pfam" id="PF00561"/>
    </source>
</evidence>
<feature type="region of interest" description="Disordered" evidence="4">
    <location>
        <begin position="538"/>
        <end position="563"/>
    </location>
</feature>
<evidence type="ECO:0000256" key="1">
    <source>
        <dbReference type="ARBA" id="ARBA00010088"/>
    </source>
</evidence>
<dbReference type="Proteomes" id="UP001596337">
    <property type="component" value="Unassembled WGS sequence"/>
</dbReference>
<evidence type="ECO:0000313" key="9">
    <source>
        <dbReference type="Proteomes" id="UP001596337"/>
    </source>
</evidence>
<evidence type="ECO:0000256" key="3">
    <source>
        <dbReference type="ARBA" id="ARBA00022801"/>
    </source>
</evidence>
<feature type="domain" description="AB hydrolase-1" evidence="6">
    <location>
        <begin position="125"/>
        <end position="274"/>
    </location>
</feature>
<dbReference type="InterPro" id="IPR000073">
    <property type="entry name" value="AB_hydrolase_1"/>
</dbReference>
<dbReference type="GO" id="GO:0016787">
    <property type="term" value="F:hydrolase activity"/>
    <property type="evidence" value="ECO:0007669"/>
    <property type="project" value="UniProtKB-KW"/>
</dbReference>
<feature type="signal peptide" evidence="5">
    <location>
        <begin position="1"/>
        <end position="26"/>
    </location>
</feature>
<comment type="similarity">
    <text evidence="1">Belongs to the peptidase S33 family.</text>
</comment>
<dbReference type="Gene3D" id="3.40.50.1820">
    <property type="entry name" value="alpha/beta hydrolase"/>
    <property type="match status" value="1"/>
</dbReference>
<keyword evidence="2 5" id="KW-0732">Signal</keyword>
<gene>
    <name evidence="8" type="ORF">ACFQGD_01430</name>
</gene>
<protein>
    <submittedName>
        <fullName evidence="8">Alpha/beta hydrolase</fullName>
    </submittedName>
</protein>
<dbReference type="RefSeq" id="WP_345403609.1">
    <property type="nucleotide sequence ID" value="NZ_BAABLA010000115.1"/>
</dbReference>
<evidence type="ECO:0000313" key="8">
    <source>
        <dbReference type="EMBL" id="MFC6865800.1"/>
    </source>
</evidence>
<dbReference type="Pfam" id="PF08386">
    <property type="entry name" value="Abhydrolase_4"/>
    <property type="match status" value="1"/>
</dbReference>
<organism evidence="8 9">
    <name type="scientific">Haloechinothrix salitolerans</name>
    <dbReference type="NCBI Taxonomy" id="926830"/>
    <lineage>
        <taxon>Bacteria</taxon>
        <taxon>Bacillati</taxon>
        <taxon>Actinomycetota</taxon>
        <taxon>Actinomycetes</taxon>
        <taxon>Pseudonocardiales</taxon>
        <taxon>Pseudonocardiaceae</taxon>
        <taxon>Haloechinothrix</taxon>
    </lineage>
</organism>
<dbReference type="PANTHER" id="PTHR43248:SF29">
    <property type="entry name" value="TRIPEPTIDYL AMINOPEPTIDASE"/>
    <property type="match status" value="1"/>
</dbReference>
<dbReference type="InterPro" id="IPR029058">
    <property type="entry name" value="AB_hydrolase_fold"/>
</dbReference>
<reference evidence="9" key="1">
    <citation type="journal article" date="2019" name="Int. J. Syst. Evol. Microbiol.">
        <title>The Global Catalogue of Microorganisms (GCM) 10K type strain sequencing project: providing services to taxonomists for standard genome sequencing and annotation.</title>
        <authorList>
            <consortium name="The Broad Institute Genomics Platform"/>
            <consortium name="The Broad Institute Genome Sequencing Center for Infectious Disease"/>
            <person name="Wu L."/>
            <person name="Ma J."/>
        </authorList>
    </citation>
    <scope>NUCLEOTIDE SEQUENCE [LARGE SCALE GENOMIC DNA]</scope>
    <source>
        <strain evidence="9">KCTC 32255</strain>
    </source>
</reference>
<accession>A0ABW2BTY8</accession>
<proteinExistence type="inferred from homology"/>
<sequence length="563" mass="61336">MTRLRHAVVLPAAVVGLLAGAVPAVSAPSAPTEPRAAYTQQRIDWGPCEGLPESAPAVAKKLRCGEFSAPMDWDDPADGDDVTIAVSKLPATGTARGAILTNPGGPGGPGRLFPVRFREQQRMRANYDIIGFDPRGTGESSNITCGGATSNVDPLDPRDRSQENLDLILDTTEAAADACQRKSGELGRFINTYQTVRDIDLLRTLLDRKKISWIGYSAGTWLGAQYATAFPGRVEKMVFDSNIDFTANWQKAFDWQPLGFERRWRADFLPWLARHHDIYGYGRTAQAARVRYEKVRNALEADPVKLDGKTIGPNEFDIQISGAMYNKLAFPGLGEYLRAVRDLAMDRAHGQRRVAALDTLRRLRLRDDNGGPLPLAVGIDGSTGAPRAQVSGFGGESANPPGGEYDDAFDASFWTIPCNETEWRGDRRSVVAQSDYLGKRYPLLGWGWLVQPCVFWDNDPIDLPTPTGEGVPPVLMVQSTHDPATPLEGARRAHANFAGSRMITVTNEGDHGIYAGGNGCVDNLVNAYLVDNQVPPDTLCPGTPLPEPETTPARQPERGVSFR</sequence>
<evidence type="ECO:0000256" key="2">
    <source>
        <dbReference type="ARBA" id="ARBA00022729"/>
    </source>
</evidence>
<dbReference type="Pfam" id="PF00561">
    <property type="entry name" value="Abhydrolase_1"/>
    <property type="match status" value="1"/>
</dbReference>
<evidence type="ECO:0000256" key="4">
    <source>
        <dbReference type="SAM" id="MobiDB-lite"/>
    </source>
</evidence>
<dbReference type="InterPro" id="IPR051601">
    <property type="entry name" value="Serine_prot/Carboxylest_S33"/>
</dbReference>
<keyword evidence="9" id="KW-1185">Reference proteome</keyword>
<name>A0ABW2BTY8_9PSEU</name>
<dbReference type="PANTHER" id="PTHR43248">
    <property type="entry name" value="2-SUCCINYL-6-HYDROXY-2,4-CYCLOHEXADIENE-1-CARBOXYLATE SYNTHASE"/>
    <property type="match status" value="1"/>
</dbReference>
<evidence type="ECO:0000259" key="7">
    <source>
        <dbReference type="Pfam" id="PF08386"/>
    </source>
</evidence>
<keyword evidence="3 8" id="KW-0378">Hydrolase</keyword>
<dbReference type="EMBL" id="JBHSXX010000001">
    <property type="protein sequence ID" value="MFC6865800.1"/>
    <property type="molecule type" value="Genomic_DNA"/>
</dbReference>
<dbReference type="SUPFAM" id="SSF53474">
    <property type="entry name" value="alpha/beta-Hydrolases"/>
    <property type="match status" value="1"/>
</dbReference>
<dbReference type="InterPro" id="IPR013595">
    <property type="entry name" value="Pept_S33_TAP-like_C"/>
</dbReference>